<dbReference type="GO" id="GO:0016233">
    <property type="term" value="P:telomere capping"/>
    <property type="evidence" value="ECO:0007669"/>
    <property type="project" value="TreeGrafter"/>
</dbReference>
<dbReference type="EMBL" id="BPLQ01005523">
    <property type="protein sequence ID" value="GIY15384.1"/>
    <property type="molecule type" value="Genomic_DNA"/>
</dbReference>
<reference evidence="10 11" key="1">
    <citation type="submission" date="2021-06" db="EMBL/GenBank/DDBJ databases">
        <title>Caerostris darwini draft genome.</title>
        <authorList>
            <person name="Kono N."/>
            <person name="Arakawa K."/>
        </authorList>
    </citation>
    <scope>NUCLEOTIDE SEQUENCE [LARGE SCALE GENOMIC DNA]</scope>
</reference>
<dbReference type="Proteomes" id="UP001054837">
    <property type="component" value="Unassembled WGS sequence"/>
</dbReference>
<dbReference type="SMART" id="SM00976">
    <property type="entry name" value="Telo_bind"/>
    <property type="match status" value="1"/>
</dbReference>
<evidence type="ECO:0000256" key="8">
    <source>
        <dbReference type="ARBA" id="ARBA00023242"/>
    </source>
</evidence>
<keyword evidence="5" id="KW-0158">Chromosome</keyword>
<dbReference type="GO" id="GO:0098505">
    <property type="term" value="F:G-rich strand telomeric DNA binding"/>
    <property type="evidence" value="ECO:0007669"/>
    <property type="project" value="TreeGrafter"/>
</dbReference>
<evidence type="ECO:0000256" key="7">
    <source>
        <dbReference type="ARBA" id="ARBA00023125"/>
    </source>
</evidence>
<sequence length="636" mass="72333">VILANHYEYVTLEALKETDSKITFNVYGIVEKCNLKVIQGKRTQILDLTLTDETEAGFNCSVFGAKDEAFPDVYPGDIVRIHRMQVYKFRNRLKGRCISPKFILVFNKNNKECRPKTVAKSFTFIPKDAARVEELFQWYNKLSEPKLICELSRGDYANIVCQIIGVYCAKKTDAVILKIWDGTKTNQFESTHWGLKEENIDEKLFTVAKNYYVIISVYGQHVATASELKPGQYIEIRDAHLYSPQSNPDEYKLCLHTGTKEGRGIEVLNTNDNRVKKLKERLEKIVVDVMECGNQTDHLLSQNNSLFLNCDISVLPSSQSQRLTQVTNDAEATATIEALNRPLREEGSVVSQNAVISILEASVKPGQCTQEFGEGTQRELQEMDDSEDGMSAPTQQDPVLNKTPLEYRMYLHNAAIQKNPTFSPHSSETEVEWWKSVSTISETDHPTIKPSSIAEIVQHDTPYKFRTLCAVFSYKPNASSMHDLIHLYCSKCSYMTQNAIPSIDPFEERDGLFYFYCPECSTQEVDKKDWSVLNYTYLISFELHDGTGPSSLEAHLWGENAIKFFKGITPEQALKEETVSNSVFQMLWSICPNCKPFNSVGNRDHNYSAYPIINCCLLSYKTSSGTFYQIFDTTLL</sequence>
<organism evidence="10 11">
    <name type="scientific">Caerostris darwini</name>
    <dbReference type="NCBI Taxonomy" id="1538125"/>
    <lineage>
        <taxon>Eukaryota</taxon>
        <taxon>Metazoa</taxon>
        <taxon>Ecdysozoa</taxon>
        <taxon>Arthropoda</taxon>
        <taxon>Chelicerata</taxon>
        <taxon>Arachnida</taxon>
        <taxon>Araneae</taxon>
        <taxon>Araneomorphae</taxon>
        <taxon>Entelegynae</taxon>
        <taxon>Araneoidea</taxon>
        <taxon>Araneidae</taxon>
        <taxon>Caerostris</taxon>
    </lineage>
</organism>
<comment type="caution">
    <text evidence="10">The sequence shown here is derived from an EMBL/GenBank/DDBJ whole genome shotgun (WGS) entry which is preliminary data.</text>
</comment>
<evidence type="ECO:0000256" key="2">
    <source>
        <dbReference type="ARBA" id="ARBA00004574"/>
    </source>
</evidence>
<dbReference type="Gene3D" id="2.40.50.140">
    <property type="entry name" value="Nucleic acid-binding proteins"/>
    <property type="match status" value="2"/>
</dbReference>
<keyword evidence="8" id="KW-0539">Nucleus</keyword>
<dbReference type="SUPFAM" id="SSF50249">
    <property type="entry name" value="Nucleic acid-binding proteins"/>
    <property type="match status" value="2"/>
</dbReference>
<dbReference type="InterPro" id="IPR011564">
    <property type="entry name" value="Telomer_end-bd_POT1/Cdc13"/>
</dbReference>
<dbReference type="AlphaFoldDB" id="A0AAV4R445"/>
<dbReference type="GO" id="GO:0000783">
    <property type="term" value="C:nuclear telomere cap complex"/>
    <property type="evidence" value="ECO:0007669"/>
    <property type="project" value="TreeGrafter"/>
</dbReference>
<evidence type="ECO:0000256" key="5">
    <source>
        <dbReference type="ARBA" id="ARBA00022454"/>
    </source>
</evidence>
<evidence type="ECO:0000259" key="9">
    <source>
        <dbReference type="SMART" id="SM00976"/>
    </source>
</evidence>
<name>A0AAV4R445_9ARAC</name>
<dbReference type="Pfam" id="PF16686">
    <property type="entry name" value="POT1PC"/>
    <property type="match status" value="1"/>
</dbReference>
<dbReference type="PANTHER" id="PTHR14513">
    <property type="entry name" value="PROTECTION OF TELOMERES 1"/>
    <property type="match status" value="1"/>
</dbReference>
<dbReference type="GO" id="GO:0032210">
    <property type="term" value="P:regulation of telomere maintenance via telomerase"/>
    <property type="evidence" value="ECO:0007669"/>
    <property type="project" value="TreeGrafter"/>
</dbReference>
<dbReference type="GO" id="GO:0010521">
    <property type="term" value="F:telomerase inhibitor activity"/>
    <property type="evidence" value="ECO:0007669"/>
    <property type="project" value="TreeGrafter"/>
</dbReference>
<evidence type="ECO:0000313" key="11">
    <source>
        <dbReference type="Proteomes" id="UP001054837"/>
    </source>
</evidence>
<keyword evidence="6" id="KW-0779">Telomere</keyword>
<evidence type="ECO:0000313" key="10">
    <source>
        <dbReference type="EMBL" id="GIY15384.1"/>
    </source>
</evidence>
<comment type="subcellular location">
    <subcellularLocation>
        <location evidence="2">Chromosome</location>
        <location evidence="2">Telomere</location>
    </subcellularLocation>
    <subcellularLocation>
        <location evidence="1">Nucleus</location>
    </subcellularLocation>
</comment>
<keyword evidence="7" id="KW-0238">DNA-binding</keyword>
<dbReference type="InterPro" id="IPR028389">
    <property type="entry name" value="POT1"/>
</dbReference>
<gene>
    <name evidence="10" type="primary">X975_23332</name>
    <name evidence="10" type="ORF">CDAR_8501</name>
</gene>
<keyword evidence="11" id="KW-1185">Reference proteome</keyword>
<evidence type="ECO:0000256" key="3">
    <source>
        <dbReference type="ARBA" id="ARBA00008442"/>
    </source>
</evidence>
<evidence type="ECO:0000256" key="1">
    <source>
        <dbReference type="ARBA" id="ARBA00004123"/>
    </source>
</evidence>
<dbReference type="InterPro" id="IPR032042">
    <property type="entry name" value="POT1PC"/>
</dbReference>
<feature type="non-terminal residue" evidence="10">
    <location>
        <position position="1"/>
    </location>
</feature>
<dbReference type="PANTHER" id="PTHR14513:SF0">
    <property type="entry name" value="PROTECTION OF TELOMERES PROTEIN 1"/>
    <property type="match status" value="1"/>
</dbReference>
<dbReference type="Pfam" id="PF02765">
    <property type="entry name" value="POT1"/>
    <property type="match status" value="1"/>
</dbReference>
<proteinExistence type="inferred from homology"/>
<protein>
    <recommendedName>
        <fullName evidence="4">Protection of telomeres protein 1</fullName>
    </recommendedName>
</protein>
<accession>A0AAV4R445</accession>
<evidence type="ECO:0000256" key="4">
    <source>
        <dbReference type="ARBA" id="ARBA00015253"/>
    </source>
</evidence>
<feature type="domain" description="Telomeric single stranded DNA binding POT1/Cdc13" evidence="9">
    <location>
        <begin position="9"/>
        <end position="140"/>
    </location>
</feature>
<evidence type="ECO:0000256" key="6">
    <source>
        <dbReference type="ARBA" id="ARBA00022895"/>
    </source>
</evidence>
<comment type="similarity">
    <text evidence="3">Belongs to the telombin family.</text>
</comment>
<dbReference type="InterPro" id="IPR012340">
    <property type="entry name" value="NA-bd_OB-fold"/>
</dbReference>